<dbReference type="InterPro" id="IPR012337">
    <property type="entry name" value="RNaseH-like_sf"/>
</dbReference>
<dbReference type="InterPro" id="IPR050900">
    <property type="entry name" value="Transposase_IS3/IS150/IS904"/>
</dbReference>
<dbReference type="Pfam" id="PF13276">
    <property type="entry name" value="HTH_21"/>
    <property type="match status" value="1"/>
</dbReference>
<dbReference type="InterPro" id="IPR001584">
    <property type="entry name" value="Integrase_cat-core"/>
</dbReference>
<dbReference type="PROSITE" id="PS50994">
    <property type="entry name" value="INTEGRASE"/>
    <property type="match status" value="1"/>
</dbReference>
<dbReference type="PANTHER" id="PTHR46889:SF4">
    <property type="entry name" value="TRANSPOSASE INSO FOR INSERTION SEQUENCE ELEMENT IS911B-RELATED"/>
    <property type="match status" value="1"/>
</dbReference>
<accession>A0A9W5PXP5</accession>
<dbReference type="GO" id="GO:0015074">
    <property type="term" value="P:DNA integration"/>
    <property type="evidence" value="ECO:0007669"/>
    <property type="project" value="InterPro"/>
</dbReference>
<dbReference type="EMBL" id="AHFL01000092">
    <property type="protein sequence ID" value="EOO57683.1"/>
    <property type="molecule type" value="Genomic_DNA"/>
</dbReference>
<protein>
    <recommendedName>
        <fullName evidence="2">Integrase catalytic domain-containing protein</fullName>
    </recommendedName>
</protein>
<dbReference type="NCBIfam" id="NF033516">
    <property type="entry name" value="transpos_IS3"/>
    <property type="match status" value="1"/>
</dbReference>
<comment type="caution">
    <text evidence="3">The sequence shown here is derived from an EMBL/GenBank/DDBJ whole genome shotgun (WGS) entry which is preliminary data.</text>
</comment>
<organism evidence="3 4">
    <name type="scientific">Bacillus cereus VD196</name>
    <dbReference type="NCBI Taxonomy" id="1053243"/>
    <lineage>
        <taxon>Bacteria</taxon>
        <taxon>Bacillati</taxon>
        <taxon>Bacillota</taxon>
        <taxon>Bacilli</taxon>
        <taxon>Bacillales</taxon>
        <taxon>Bacillaceae</taxon>
        <taxon>Bacillus</taxon>
        <taxon>Bacillus cereus group</taxon>
    </lineage>
</organism>
<comment type="function">
    <text evidence="1">Involved in the transposition of the insertion sequence.</text>
</comment>
<dbReference type="GO" id="GO:0003676">
    <property type="term" value="F:nucleic acid binding"/>
    <property type="evidence" value="ECO:0007669"/>
    <property type="project" value="InterPro"/>
</dbReference>
<dbReference type="Gene3D" id="3.30.420.10">
    <property type="entry name" value="Ribonuclease H-like superfamily/Ribonuclease H"/>
    <property type="match status" value="1"/>
</dbReference>
<dbReference type="Proteomes" id="UP000014023">
    <property type="component" value="Unassembled WGS sequence"/>
</dbReference>
<feature type="domain" description="Integrase catalytic" evidence="2">
    <location>
        <begin position="112"/>
        <end position="273"/>
    </location>
</feature>
<evidence type="ECO:0000313" key="3">
    <source>
        <dbReference type="EMBL" id="EOO57683.1"/>
    </source>
</evidence>
<dbReference type="InterPro" id="IPR036397">
    <property type="entry name" value="RNaseH_sf"/>
</dbReference>
<name>A0A9W5PXP5_BACCE</name>
<sequence>MKNNLHKYAISAMCDVLQLSRATYYYEAKQAQDTGDELPPLVKEIFRESRQNYGTRKIKVELKKLGYVISRRRIGRIMQNQGLVSNYTIAQFKPKRVSCNEENISNGLNRQFNQQEELAVVVSDLTYVRVNKKWNYVCLLVDLFNREIIGHSAGQKKDAELVSQAFATVKTNLNQITLFHTNRGNEFKNKLIHDTLETFKINRSLSAKGCPYDNTVAEATYKIFKTEFVRGRHFASLEELTLEVNDYVNWFNNVRIHGTLGYLSPVQYRLEHLKKIV</sequence>
<reference evidence="3 4" key="1">
    <citation type="submission" date="2012-12" db="EMBL/GenBank/DDBJ databases">
        <title>The Genome Sequence of Bacillus cereus VD196.</title>
        <authorList>
            <consortium name="The Broad Institute Genome Sequencing Platform"/>
            <consortium name="The Broad Institute Genome Sequencing Center for Infectious Disease"/>
            <person name="Feldgarden M."/>
            <person name="Van der Auwera G.A."/>
            <person name="Mahillon J."/>
            <person name="Duprez V."/>
            <person name="Timmery S."/>
            <person name="Mattelet C."/>
            <person name="Dierick K."/>
            <person name="Sun M."/>
            <person name="Yu Z."/>
            <person name="Zhu L."/>
            <person name="Hu X."/>
            <person name="Shank E.B."/>
            <person name="Swiecicka I."/>
            <person name="Hansen B.M."/>
            <person name="Andrup L."/>
            <person name="Walker B."/>
            <person name="Young S.K."/>
            <person name="Zeng Q."/>
            <person name="Gargeya S."/>
            <person name="Fitzgerald M."/>
            <person name="Haas B."/>
            <person name="Abouelleil A."/>
            <person name="Alvarado L."/>
            <person name="Arachchi H.M."/>
            <person name="Berlin A.M."/>
            <person name="Chapman S.B."/>
            <person name="Dewar J."/>
            <person name="Goldberg J."/>
            <person name="Griggs A."/>
            <person name="Gujja S."/>
            <person name="Hansen M."/>
            <person name="Howarth C."/>
            <person name="Imamovic A."/>
            <person name="Larimer J."/>
            <person name="McCowan C."/>
            <person name="Murphy C."/>
            <person name="Neiman D."/>
            <person name="Pearson M."/>
            <person name="Priest M."/>
            <person name="Roberts A."/>
            <person name="Saif S."/>
            <person name="Shea T."/>
            <person name="Sisk P."/>
            <person name="Sykes S."/>
            <person name="Wortman J."/>
            <person name="Nusbaum C."/>
            <person name="Birren B."/>
        </authorList>
    </citation>
    <scope>NUCLEOTIDE SEQUENCE [LARGE SCALE GENOMIC DNA]</scope>
    <source>
        <strain evidence="3 4">VD196</strain>
    </source>
</reference>
<dbReference type="AlphaFoldDB" id="A0A9W5PXP5"/>
<dbReference type="PANTHER" id="PTHR46889">
    <property type="entry name" value="TRANSPOSASE INSF FOR INSERTION SEQUENCE IS3B-RELATED"/>
    <property type="match status" value="1"/>
</dbReference>
<gene>
    <name evidence="3" type="ORF">IKE_06308</name>
</gene>
<evidence type="ECO:0000259" key="2">
    <source>
        <dbReference type="PROSITE" id="PS50994"/>
    </source>
</evidence>
<dbReference type="Pfam" id="PF00665">
    <property type="entry name" value="rve"/>
    <property type="match status" value="1"/>
</dbReference>
<dbReference type="SUPFAM" id="SSF53098">
    <property type="entry name" value="Ribonuclease H-like"/>
    <property type="match status" value="1"/>
</dbReference>
<dbReference type="Pfam" id="PF13333">
    <property type="entry name" value="rve_2"/>
    <property type="match status" value="1"/>
</dbReference>
<dbReference type="InterPro" id="IPR048020">
    <property type="entry name" value="Transpos_IS3"/>
</dbReference>
<proteinExistence type="predicted"/>
<evidence type="ECO:0000256" key="1">
    <source>
        <dbReference type="ARBA" id="ARBA00002286"/>
    </source>
</evidence>
<dbReference type="InterPro" id="IPR025948">
    <property type="entry name" value="HTH-like_dom"/>
</dbReference>
<evidence type="ECO:0000313" key="4">
    <source>
        <dbReference type="Proteomes" id="UP000014023"/>
    </source>
</evidence>